<proteinExistence type="predicted"/>
<evidence type="ECO:0000313" key="2">
    <source>
        <dbReference type="Proteomes" id="UP000800093"/>
    </source>
</evidence>
<dbReference type="Proteomes" id="UP000800093">
    <property type="component" value="Unassembled WGS sequence"/>
</dbReference>
<dbReference type="EMBL" id="ML986700">
    <property type="protein sequence ID" value="KAF2259723.1"/>
    <property type="molecule type" value="Genomic_DNA"/>
</dbReference>
<keyword evidence="2" id="KW-1185">Reference proteome</keyword>
<comment type="caution">
    <text evidence="1">The sequence shown here is derived from an EMBL/GenBank/DDBJ whole genome shotgun (WGS) entry which is preliminary data.</text>
</comment>
<accession>A0A9P4MZQ0</accession>
<dbReference type="OrthoDB" id="3789926at2759"/>
<name>A0A9P4MZQ0_9PLEO</name>
<dbReference type="AlphaFoldDB" id="A0A9P4MZQ0"/>
<protein>
    <submittedName>
        <fullName evidence="1">Uncharacterized protein</fullName>
    </submittedName>
</protein>
<organism evidence="1 2">
    <name type="scientific">Lojkania enalia</name>
    <dbReference type="NCBI Taxonomy" id="147567"/>
    <lineage>
        <taxon>Eukaryota</taxon>
        <taxon>Fungi</taxon>
        <taxon>Dikarya</taxon>
        <taxon>Ascomycota</taxon>
        <taxon>Pezizomycotina</taxon>
        <taxon>Dothideomycetes</taxon>
        <taxon>Pleosporomycetidae</taxon>
        <taxon>Pleosporales</taxon>
        <taxon>Pleosporales incertae sedis</taxon>
        <taxon>Lojkania</taxon>
    </lineage>
</organism>
<gene>
    <name evidence="1" type="ORF">CC78DRAFT_474671</name>
</gene>
<reference evidence="2" key="1">
    <citation type="journal article" date="2020" name="Stud. Mycol.">
        <title>101 Dothideomycetes genomes: A test case for predicting lifestyles and emergence of pathogens.</title>
        <authorList>
            <person name="Haridas S."/>
            <person name="Albert R."/>
            <person name="Binder M."/>
            <person name="Bloem J."/>
            <person name="LaButti K."/>
            <person name="Salamov A."/>
            <person name="Andreopoulos B."/>
            <person name="Baker S."/>
            <person name="Barry K."/>
            <person name="Bills G."/>
            <person name="Bluhm B."/>
            <person name="Cannon C."/>
            <person name="Castanera R."/>
            <person name="Culley D."/>
            <person name="Daum C."/>
            <person name="Ezra D."/>
            <person name="Gonzalez J."/>
            <person name="Henrissat B."/>
            <person name="Kuo A."/>
            <person name="Liang C."/>
            <person name="Lipzen A."/>
            <person name="Lutzoni F."/>
            <person name="Magnuson J."/>
            <person name="Mondo S."/>
            <person name="Nolan M."/>
            <person name="Ohm R."/>
            <person name="Pangilinan J."/>
            <person name="Park H.-J."/>
            <person name="Ramirez L."/>
            <person name="Alfaro M."/>
            <person name="Sun H."/>
            <person name="Tritt A."/>
            <person name="Yoshinaga Y."/>
            <person name="Zwiers L.-H."/>
            <person name="Turgeon B."/>
            <person name="Goodwin S."/>
            <person name="Spatafora J."/>
            <person name="Crous P."/>
            <person name="Grigoriev I."/>
        </authorList>
    </citation>
    <scope>NUCLEOTIDE SEQUENCE [LARGE SCALE GENOMIC DNA]</scope>
    <source>
        <strain evidence="2">CBS 304.66</strain>
    </source>
</reference>
<evidence type="ECO:0000313" key="1">
    <source>
        <dbReference type="EMBL" id="KAF2259723.1"/>
    </source>
</evidence>
<sequence length="81" mass="9021">MFPTYLRSAVRKYGDTAAISITFTSNLSNCLISLAILPNKVQHLALVLFDIILETDNRLRYIIQANGSRLFPRPELALVGA</sequence>